<name>A0A974WMS5_9BACT</name>
<dbReference type="Gene3D" id="2.120.10.30">
    <property type="entry name" value="TolB, C-terminal domain"/>
    <property type="match status" value="1"/>
</dbReference>
<reference evidence="1" key="1">
    <citation type="submission" date="2021-02" db="EMBL/GenBank/DDBJ databases">
        <title>Fulvivirga sp. S481 isolated from sea water.</title>
        <authorList>
            <person name="Bae S.S."/>
            <person name="Baek K."/>
        </authorList>
    </citation>
    <scope>NUCLEOTIDE SEQUENCE</scope>
    <source>
        <strain evidence="1">S481</strain>
    </source>
</reference>
<dbReference type="Pfam" id="PF07676">
    <property type="entry name" value="PD40"/>
    <property type="match status" value="1"/>
</dbReference>
<proteinExistence type="predicted"/>
<dbReference type="Proteomes" id="UP000662783">
    <property type="component" value="Chromosome"/>
</dbReference>
<protein>
    <submittedName>
        <fullName evidence="1">Exo-alpha-sialidase</fullName>
    </submittedName>
</protein>
<dbReference type="RefSeq" id="WP_205723666.1">
    <property type="nucleotide sequence ID" value="NZ_CP070608.1"/>
</dbReference>
<gene>
    <name evidence="1" type="ORF">JR347_08720</name>
</gene>
<dbReference type="EMBL" id="CP070608">
    <property type="protein sequence ID" value="QSE99155.1"/>
    <property type="molecule type" value="Genomic_DNA"/>
</dbReference>
<evidence type="ECO:0000313" key="2">
    <source>
        <dbReference type="Proteomes" id="UP000662783"/>
    </source>
</evidence>
<accession>A0A974WMS5</accession>
<dbReference type="SUPFAM" id="SSF82171">
    <property type="entry name" value="DPP6 N-terminal domain-like"/>
    <property type="match status" value="1"/>
</dbReference>
<sequence>MRFVVILLFLFVRNISSSFCQEICLPFEIGNGLTFATLDTVYISKSTGLVDERQKPIYRIYMHVLNEDKWSEAIEVSFSNGKYTDYHPEIFQDSLMIFISRRPEPGTNDPVPYGNLWMVMKSNNAWGEPQFISELNHKGHDTYPTLTKSGRLYFNSDRPGGKGSMDIYVSNYMNGKFSDPTPLNALNTTDSENDLVIDPDEKFIIFNRYSFETGELDLFISFNEEGNWSEAQPLTQINEKGVFELTPTLSTDKKYFYYEVEGRVHCLLLETILKKS</sequence>
<dbReference type="AlphaFoldDB" id="A0A974WMS5"/>
<organism evidence="1 2">
    <name type="scientific">Fulvivirga lutea</name>
    <dbReference type="NCBI Taxonomy" id="2810512"/>
    <lineage>
        <taxon>Bacteria</taxon>
        <taxon>Pseudomonadati</taxon>
        <taxon>Bacteroidota</taxon>
        <taxon>Cytophagia</taxon>
        <taxon>Cytophagales</taxon>
        <taxon>Fulvivirgaceae</taxon>
        <taxon>Fulvivirga</taxon>
    </lineage>
</organism>
<keyword evidence="2" id="KW-1185">Reference proteome</keyword>
<dbReference type="InterPro" id="IPR011659">
    <property type="entry name" value="WD40"/>
</dbReference>
<evidence type="ECO:0000313" key="1">
    <source>
        <dbReference type="EMBL" id="QSE99155.1"/>
    </source>
</evidence>
<dbReference type="InterPro" id="IPR011042">
    <property type="entry name" value="6-blade_b-propeller_TolB-like"/>
</dbReference>
<dbReference type="KEGG" id="fuv:JR347_08720"/>